<reference evidence="3" key="1">
    <citation type="journal article" date="2023" name="bioRxiv">
        <title>Complete genome of the Medicago anthracnose fungus, Colletotrichum destructivum, reveals a mini-chromosome-like region within a core chromosome.</title>
        <authorList>
            <person name="Lapalu N."/>
            <person name="Simon A."/>
            <person name="Lu A."/>
            <person name="Plaumann P.-L."/>
            <person name="Amselem J."/>
            <person name="Pigne S."/>
            <person name="Auger A."/>
            <person name="Koch C."/>
            <person name="Dallery J.-F."/>
            <person name="O'Connell R.J."/>
        </authorList>
    </citation>
    <scope>NUCLEOTIDE SEQUENCE [LARGE SCALE GENOMIC DNA]</scope>
    <source>
        <strain evidence="3">CBS 520.97</strain>
    </source>
</reference>
<evidence type="ECO:0000313" key="2">
    <source>
        <dbReference type="EMBL" id="WQF81724.1"/>
    </source>
</evidence>
<keyword evidence="3" id="KW-1185">Reference proteome</keyword>
<dbReference type="AlphaFoldDB" id="A0AAX4IED0"/>
<name>A0AAX4IED0_9PEZI</name>
<dbReference type="GeneID" id="87943241"/>
<organism evidence="2 3">
    <name type="scientific">Colletotrichum destructivum</name>
    <dbReference type="NCBI Taxonomy" id="34406"/>
    <lineage>
        <taxon>Eukaryota</taxon>
        <taxon>Fungi</taxon>
        <taxon>Dikarya</taxon>
        <taxon>Ascomycota</taxon>
        <taxon>Pezizomycotina</taxon>
        <taxon>Sordariomycetes</taxon>
        <taxon>Hypocreomycetidae</taxon>
        <taxon>Glomerellales</taxon>
        <taxon>Glomerellaceae</taxon>
        <taxon>Colletotrichum</taxon>
        <taxon>Colletotrichum destructivum species complex</taxon>
    </lineage>
</organism>
<protein>
    <submittedName>
        <fullName evidence="2">Uncharacterized protein</fullName>
    </submittedName>
</protein>
<feature type="region of interest" description="Disordered" evidence="1">
    <location>
        <begin position="62"/>
        <end position="149"/>
    </location>
</feature>
<feature type="compositionally biased region" description="Acidic residues" evidence="1">
    <location>
        <begin position="107"/>
        <end position="118"/>
    </location>
</feature>
<feature type="compositionally biased region" description="Acidic residues" evidence="1">
    <location>
        <begin position="140"/>
        <end position="149"/>
    </location>
</feature>
<proteinExistence type="predicted"/>
<dbReference type="KEGG" id="cdet:87943241"/>
<dbReference type="Proteomes" id="UP001322277">
    <property type="component" value="Chromosome 4"/>
</dbReference>
<evidence type="ECO:0000313" key="3">
    <source>
        <dbReference type="Proteomes" id="UP001322277"/>
    </source>
</evidence>
<gene>
    <name evidence="2" type="ORF">CDEST_06738</name>
</gene>
<dbReference type="RefSeq" id="XP_062778948.1">
    <property type="nucleotide sequence ID" value="XM_062922897.1"/>
</dbReference>
<evidence type="ECO:0000256" key="1">
    <source>
        <dbReference type="SAM" id="MobiDB-lite"/>
    </source>
</evidence>
<sequence>MSEKAAPAGKWANPALLEALVMGFYGIAKGEGLSKEAKDSIIEKVHLWGFTDITWEGIRQHIQKLQRKEQTAGDSGEASSTPVKKATKKATTPRKRKTPSKKTKTDDDAEENEDDEGREDTPIPKKPRTPKKPDMKMEALEYEDNDAEV</sequence>
<feature type="compositionally biased region" description="Basic residues" evidence="1">
    <location>
        <begin position="85"/>
        <end position="102"/>
    </location>
</feature>
<dbReference type="EMBL" id="CP137308">
    <property type="protein sequence ID" value="WQF81724.1"/>
    <property type="molecule type" value="Genomic_DNA"/>
</dbReference>
<accession>A0AAX4IED0</accession>